<dbReference type="SUPFAM" id="SSF57756">
    <property type="entry name" value="Retrovirus zinc finger-like domains"/>
    <property type="match status" value="1"/>
</dbReference>
<dbReference type="OMA" id="ACEDHSA"/>
<name>A0A803PDG0_CANSA</name>
<dbReference type="SUPFAM" id="SSF56672">
    <property type="entry name" value="DNA/RNA polymerases"/>
    <property type="match status" value="1"/>
</dbReference>
<keyword evidence="3" id="KW-1185">Reference proteome</keyword>
<dbReference type="EnsemblPlants" id="evm.model.04.1523">
    <property type="protein sequence ID" value="cds.evm.model.04.1523"/>
    <property type="gene ID" value="evm.TU.04.1523"/>
</dbReference>
<evidence type="ECO:0000313" key="3">
    <source>
        <dbReference type="Proteomes" id="UP000596661"/>
    </source>
</evidence>
<dbReference type="Proteomes" id="UP000596661">
    <property type="component" value="Chromosome 4"/>
</dbReference>
<sequence>MKAWDPNLNLKKEDIRTVPIWVQLEDLELKYWGQRSLFKIIGQLDKPVMLDEVTKGREKLAYPRVLIEVTMSQEFPDMISFENEYGTNVSVRVHYEWKPIICKHCKGMGHKADECRKKEGKKQEWVVKEKRGDFKGENKEIEVDKDGFKPNRGNLITKNGLKLENQEEGDSLLSSMDRILSWNVRGINSPKKQQEVKGFIERYKIGLVGLLETRVKASKLGALYVRMFANWCFTSNIAWAKGGRIIVAWNPGSFNVNILFCSSQMIHLHVTNLDNRNNFYVSFVYGYNNVDGRNLLWKEMTTIKVKESWLVLGDFNDILEKGERIGKKESYSHSKFKECVIECQLEDVKQSGSFFTWKNKQKGEDRVYSKIDRIMANQRWLATFLNAEAMFLNEGLFDHTPALLTVYPTTSSSRKPFKYFRMWSSYPSFKQSVEDVWKVNVPGTNMFQVVTKLKALKKVFKQINQQGFSDIQAQDSKAKVWLDEKQAAQKSKVCWIKDGDSNTTFYHASLRERRSQNRINSIINASGDRIDKPEEITETFLEYYKQLMGSKLLTRKKVKRTVISEGPVVTKEQADNLLAEYSREEIKQDVFDISGSKSPGPDGFGSYFFQDNWELIGPEICEAVRSFLQTGNLLKEINSTVITLIPKVKSLNLAAKPNCMIKLDLQKAYDTVEWDFLEEMLHALKFPGRIINLVMICVRTPRFSLMFNGSTHGFFEAKRGLRQGDPMSPLLFVLGMEHLSRIMKKLGKKKDFGYHERCADLGLNNLSFADDVLLFCRVDFKSIYLMMQALKLFSATSGMQPNNAKSAIYYSGMSENEIQRVLDMSGFARQHDPFKYLGVPICARRISTSDCIGLVQKMTARIRIWSTRHLSFAGREEPYEWGWGSSLGKVMLSKKFRGFRHNNFSAVDYKIAEGLNWFSPTWEKVPWSKEVWSRLNIPKHSFLLWLAMINRLKTRDRLFHHGYIAGADCIFCNNAAETTNHIFFECFVAAECLKQVKGWFGWHTTTTELTDLLKWIRKARCSSFKKQVLAAGVAALVHGHLDSSE</sequence>
<dbReference type="PROSITE" id="PS50878">
    <property type="entry name" value="RT_POL"/>
    <property type="match status" value="1"/>
</dbReference>
<dbReference type="InterPro" id="IPR005135">
    <property type="entry name" value="Endo/exonuclease/phosphatase"/>
</dbReference>
<dbReference type="PANTHER" id="PTHR33116">
    <property type="entry name" value="REVERSE TRANSCRIPTASE ZINC-BINDING DOMAIN-CONTAINING PROTEIN-RELATED-RELATED"/>
    <property type="match status" value="1"/>
</dbReference>
<dbReference type="InterPro" id="IPR000477">
    <property type="entry name" value="RT_dom"/>
</dbReference>
<reference evidence="2" key="1">
    <citation type="submission" date="2018-11" db="EMBL/GenBank/DDBJ databases">
        <authorList>
            <person name="Grassa J C."/>
        </authorList>
    </citation>
    <scope>NUCLEOTIDE SEQUENCE [LARGE SCALE GENOMIC DNA]</scope>
</reference>
<dbReference type="Pfam" id="PF13966">
    <property type="entry name" value="zf-RVT"/>
    <property type="match status" value="1"/>
</dbReference>
<dbReference type="AlphaFoldDB" id="A0A803PDG0"/>
<dbReference type="EMBL" id="UZAU01000392">
    <property type="status" value="NOT_ANNOTATED_CDS"/>
    <property type="molecule type" value="Genomic_DNA"/>
</dbReference>
<organism evidence="2 3">
    <name type="scientific">Cannabis sativa</name>
    <name type="common">Hemp</name>
    <name type="synonym">Marijuana</name>
    <dbReference type="NCBI Taxonomy" id="3483"/>
    <lineage>
        <taxon>Eukaryota</taxon>
        <taxon>Viridiplantae</taxon>
        <taxon>Streptophyta</taxon>
        <taxon>Embryophyta</taxon>
        <taxon>Tracheophyta</taxon>
        <taxon>Spermatophyta</taxon>
        <taxon>Magnoliopsida</taxon>
        <taxon>eudicotyledons</taxon>
        <taxon>Gunneridae</taxon>
        <taxon>Pentapetalae</taxon>
        <taxon>rosids</taxon>
        <taxon>fabids</taxon>
        <taxon>Rosales</taxon>
        <taxon>Cannabaceae</taxon>
        <taxon>Cannabis</taxon>
    </lineage>
</organism>
<dbReference type="Gramene" id="evm.model.04.1523">
    <property type="protein sequence ID" value="cds.evm.model.04.1523"/>
    <property type="gene ID" value="evm.TU.04.1523"/>
</dbReference>
<accession>A0A803PDG0</accession>
<protein>
    <recommendedName>
        <fullName evidence="1">Reverse transcriptase domain-containing protein</fullName>
    </recommendedName>
</protein>
<dbReference type="Pfam" id="PF03372">
    <property type="entry name" value="Exo_endo_phos"/>
    <property type="match status" value="1"/>
</dbReference>
<dbReference type="InterPro" id="IPR026960">
    <property type="entry name" value="RVT-Znf"/>
</dbReference>
<dbReference type="Pfam" id="PF00078">
    <property type="entry name" value="RVT_1"/>
    <property type="match status" value="1"/>
</dbReference>
<dbReference type="InterPro" id="IPR036875">
    <property type="entry name" value="Znf_CCHC_sf"/>
</dbReference>
<proteinExistence type="predicted"/>
<dbReference type="GO" id="GO:0003824">
    <property type="term" value="F:catalytic activity"/>
    <property type="evidence" value="ECO:0007669"/>
    <property type="project" value="InterPro"/>
</dbReference>
<dbReference type="GO" id="GO:0008270">
    <property type="term" value="F:zinc ion binding"/>
    <property type="evidence" value="ECO:0007669"/>
    <property type="project" value="InterPro"/>
</dbReference>
<evidence type="ECO:0000313" key="2">
    <source>
        <dbReference type="EnsemblPlants" id="cds.evm.model.04.1523"/>
    </source>
</evidence>
<reference evidence="2" key="2">
    <citation type="submission" date="2021-03" db="UniProtKB">
        <authorList>
            <consortium name="EnsemblPlants"/>
        </authorList>
    </citation>
    <scope>IDENTIFICATION</scope>
</reference>
<dbReference type="GO" id="GO:0003676">
    <property type="term" value="F:nucleic acid binding"/>
    <property type="evidence" value="ECO:0007669"/>
    <property type="project" value="InterPro"/>
</dbReference>
<dbReference type="PANTHER" id="PTHR33116:SF84">
    <property type="entry name" value="RNA-DIRECTED DNA POLYMERASE"/>
    <property type="match status" value="1"/>
</dbReference>
<dbReference type="Gene3D" id="3.60.10.10">
    <property type="entry name" value="Endonuclease/exonuclease/phosphatase"/>
    <property type="match status" value="1"/>
</dbReference>
<dbReference type="SUPFAM" id="SSF56219">
    <property type="entry name" value="DNase I-like"/>
    <property type="match status" value="1"/>
</dbReference>
<dbReference type="InterPro" id="IPR036691">
    <property type="entry name" value="Endo/exonu/phosph_ase_sf"/>
</dbReference>
<evidence type="ECO:0000259" key="1">
    <source>
        <dbReference type="PROSITE" id="PS50878"/>
    </source>
</evidence>
<dbReference type="InterPro" id="IPR043502">
    <property type="entry name" value="DNA/RNA_pol_sf"/>
</dbReference>
<feature type="domain" description="Reverse transcriptase" evidence="1">
    <location>
        <begin position="511"/>
        <end position="841"/>
    </location>
</feature>